<keyword evidence="2" id="KW-0489">Methyltransferase</keyword>
<evidence type="ECO:0000256" key="4">
    <source>
        <dbReference type="ARBA" id="ARBA00022691"/>
    </source>
</evidence>
<proteinExistence type="predicted"/>
<evidence type="ECO:0000313" key="8">
    <source>
        <dbReference type="Proteomes" id="UP001500936"/>
    </source>
</evidence>
<dbReference type="RefSeq" id="WP_345264623.1">
    <property type="nucleotide sequence ID" value="NZ_BAABHB010000002.1"/>
</dbReference>
<dbReference type="Gene3D" id="3.40.50.150">
    <property type="entry name" value="Vaccinia Virus protein VP39"/>
    <property type="match status" value="1"/>
</dbReference>
<dbReference type="SUPFAM" id="SSF53335">
    <property type="entry name" value="S-adenosyl-L-methionine-dependent methyltransferases"/>
    <property type="match status" value="1"/>
</dbReference>
<dbReference type="InterPro" id="IPR029063">
    <property type="entry name" value="SAM-dependent_MTases_sf"/>
</dbReference>
<evidence type="ECO:0000259" key="6">
    <source>
        <dbReference type="Pfam" id="PF07669"/>
    </source>
</evidence>
<keyword evidence="4" id="KW-0949">S-adenosyl-L-methionine</keyword>
<dbReference type="EMBL" id="BAABHB010000002">
    <property type="protein sequence ID" value="GAA4399020.1"/>
    <property type="molecule type" value="Genomic_DNA"/>
</dbReference>
<dbReference type="PROSITE" id="PS00092">
    <property type="entry name" value="N6_MTASE"/>
    <property type="match status" value="1"/>
</dbReference>
<comment type="caution">
    <text evidence="7">The sequence shown here is derived from an EMBL/GenBank/DDBJ whole genome shotgun (WGS) entry which is preliminary data.</text>
</comment>
<keyword evidence="3" id="KW-0808">Transferase</keyword>
<evidence type="ECO:0000256" key="3">
    <source>
        <dbReference type="ARBA" id="ARBA00022679"/>
    </source>
</evidence>
<name>A0ABP8K0Y6_9BACT</name>
<dbReference type="Pfam" id="PF07669">
    <property type="entry name" value="Eco57I"/>
    <property type="match status" value="1"/>
</dbReference>
<dbReference type="InterPro" id="IPR047939">
    <property type="entry name" value="BREX_1_PglX"/>
</dbReference>
<dbReference type="Proteomes" id="UP001500936">
    <property type="component" value="Unassembled WGS sequence"/>
</dbReference>
<protein>
    <recommendedName>
        <fullName evidence="1">site-specific DNA-methyltransferase (adenine-specific)</fullName>
        <ecNumber evidence="1">2.1.1.72</ecNumber>
    </recommendedName>
</protein>
<sequence length="1237" mass="140422">MDTRRLKPFAQQARRLLMQGVAERLRYWGFVPDSRQPIETVDNIDGGYLFRGQVFDEADVPRRWKALAETVRKHGFAHVQEAVAYTWFNRLMALRILARNGYQPDVLAFTRPDTPTPVLLDEARRSRPPYLAEPAYRHLRPLLTDYTREAEAFARLLTVYCDQHRVLHRLFDQMDDAAALLLPANILSDGGFLSFLNKTDAIADDDYRQVELIGWLYQFYISERKDEVFAGFKKGQKAGPDDIPAATQIFTPRWIVSYLVENTLGRLYLDQNPDSPLADQMKYLVKGGEDHHVFPAFGEGVEALRLIDPACGSGHILVTAFDLLMLIYGEEGYTKRQAAERILRHHLTGLDLDERAAQLSRFALLLKAGQYHPGIWDTDIIPAVWAMPDPWMPTDADLLDFLGPDGREYFAELHNALRLMQDAQNLGSVMRPDLSAAGRAFLSERTRQYAGQTANPTSLFSAGERQRLLHYLHVLLTLTDRYAAVVANPPYLGQGNMNDELKLYVNRHFPRSKADLFAVFMEISERLCLHGGRWGMINQHSWMFLSSYEVLREHVLQSQVIESMLHLGIGTFEELNSKVIQSTAFTIFNNAPSATSSGTYYKLTELSNNSGKEKSFLSGTNKFLSVEQAYFPNIPSSPIAYWVSTKMLNTYGKGPLLKSVSSPCKGIDTGKNELFVRYWYEVDSNFCLFKNFNWDRINGYKWFPYNKGGERRKWFGNRENIVNWENNGESIKARLSRKTEKPSLRNLDKIFHPSFTWTTVSTVDFSCRYSPEGALFDSGGSSIFSNEQIFYSIGAFLNSKVAATFFKFLSPTLNFQPGDVGNLLWSDTTTLKNTIVQKAKNCISIARTDWDSRETSWDFTENPLIAVWRKLDEGQLPEAYDSWANEVARQFVQLHRHEEELNRIFIDLYGLQDELTPNVSPRDITLLPEELDKNRLDATVANGQWATDAEAAVRASLKPDAVVRQLISYAVGLLMGRYRLDKPGLHIAHPNPTAEELASYPVTWNTSHSHADVFAANSQATETSTVSITTTAAPGIGTPTAGTPAALSPYHSFIIDPDGILPLLGEEGGFADDAVRGVRQVLELIWGADNLTQTMSFVEDALGQSLDKYLTTQFWADHCRRYQKRPIYWLFSSPKGAFRALVYLHRMNAYTVATLRNKYLLPFIDRLKRQIDTLETAPDRLTTADLRRLDTLRRQYEECRQYDLLLKDAADRSFTPDLDAGVTRNYAELGNVLAVVK</sequence>
<accession>A0ABP8K0Y6</accession>
<dbReference type="InterPro" id="IPR002052">
    <property type="entry name" value="DNA_methylase_N6_adenine_CS"/>
</dbReference>
<dbReference type="PANTHER" id="PTHR33841">
    <property type="entry name" value="DNA METHYLTRANSFERASE YEEA-RELATED"/>
    <property type="match status" value="1"/>
</dbReference>
<evidence type="ECO:0000256" key="5">
    <source>
        <dbReference type="ARBA" id="ARBA00047942"/>
    </source>
</evidence>
<comment type="catalytic activity">
    <reaction evidence="5">
        <text>a 2'-deoxyadenosine in DNA + S-adenosyl-L-methionine = an N(6)-methyl-2'-deoxyadenosine in DNA + S-adenosyl-L-homocysteine + H(+)</text>
        <dbReference type="Rhea" id="RHEA:15197"/>
        <dbReference type="Rhea" id="RHEA-COMP:12418"/>
        <dbReference type="Rhea" id="RHEA-COMP:12419"/>
        <dbReference type="ChEBI" id="CHEBI:15378"/>
        <dbReference type="ChEBI" id="CHEBI:57856"/>
        <dbReference type="ChEBI" id="CHEBI:59789"/>
        <dbReference type="ChEBI" id="CHEBI:90615"/>
        <dbReference type="ChEBI" id="CHEBI:90616"/>
        <dbReference type="EC" id="2.1.1.72"/>
    </reaction>
</comment>
<keyword evidence="8" id="KW-1185">Reference proteome</keyword>
<dbReference type="NCBIfam" id="NF033452">
    <property type="entry name" value="BREX_1_MTaseX"/>
    <property type="match status" value="1"/>
</dbReference>
<evidence type="ECO:0000313" key="7">
    <source>
        <dbReference type="EMBL" id="GAA4399020.1"/>
    </source>
</evidence>
<evidence type="ECO:0000256" key="1">
    <source>
        <dbReference type="ARBA" id="ARBA00011900"/>
    </source>
</evidence>
<reference evidence="8" key="1">
    <citation type="journal article" date="2019" name="Int. J. Syst. Evol. Microbiol.">
        <title>The Global Catalogue of Microorganisms (GCM) 10K type strain sequencing project: providing services to taxonomists for standard genome sequencing and annotation.</title>
        <authorList>
            <consortium name="The Broad Institute Genomics Platform"/>
            <consortium name="The Broad Institute Genome Sequencing Center for Infectious Disease"/>
            <person name="Wu L."/>
            <person name="Ma J."/>
        </authorList>
    </citation>
    <scope>NUCLEOTIDE SEQUENCE [LARGE SCALE GENOMIC DNA]</scope>
    <source>
        <strain evidence="8">JCM 17925</strain>
    </source>
</reference>
<gene>
    <name evidence="7" type="primary">pglX</name>
    <name evidence="7" type="ORF">GCM10023187_10290</name>
</gene>
<organism evidence="7 8">
    <name type="scientific">Nibrella viscosa</name>
    <dbReference type="NCBI Taxonomy" id="1084524"/>
    <lineage>
        <taxon>Bacteria</taxon>
        <taxon>Pseudomonadati</taxon>
        <taxon>Bacteroidota</taxon>
        <taxon>Cytophagia</taxon>
        <taxon>Cytophagales</taxon>
        <taxon>Spirosomataceae</taxon>
        <taxon>Nibrella</taxon>
    </lineage>
</organism>
<dbReference type="InterPro" id="IPR050953">
    <property type="entry name" value="N4_N6_ade-DNA_methylase"/>
</dbReference>
<dbReference type="PANTHER" id="PTHR33841:SF1">
    <property type="entry name" value="DNA METHYLTRANSFERASE A"/>
    <property type="match status" value="1"/>
</dbReference>
<dbReference type="InterPro" id="IPR011639">
    <property type="entry name" value="MethylTrfase_TaqI-like_dom"/>
</dbReference>
<evidence type="ECO:0000256" key="2">
    <source>
        <dbReference type="ARBA" id="ARBA00022603"/>
    </source>
</evidence>
<feature type="domain" description="Type II methyltransferase M.TaqI-like" evidence="6">
    <location>
        <begin position="346"/>
        <end position="567"/>
    </location>
</feature>
<dbReference type="EC" id="2.1.1.72" evidence="1"/>
<dbReference type="PRINTS" id="PR00507">
    <property type="entry name" value="N12N6MTFRASE"/>
</dbReference>